<dbReference type="PANTHER" id="PTHR13720">
    <property type="entry name" value="WD-40 REPEAT PROTEIN"/>
    <property type="match status" value="1"/>
</dbReference>
<keyword evidence="6" id="KW-0966">Cell projection</keyword>
<keyword evidence="6" id="KW-0969">Cilium</keyword>
<keyword evidence="3" id="KW-0963">Cytoplasm</keyword>
<evidence type="ECO:0000256" key="4">
    <source>
        <dbReference type="ARBA" id="ARBA00022574"/>
    </source>
</evidence>
<dbReference type="EMBL" id="AUWU02000006">
    <property type="protein sequence ID" value="KAH0572339.1"/>
    <property type="molecule type" value="Genomic_DNA"/>
</dbReference>
<dbReference type="GO" id="GO:0031514">
    <property type="term" value="C:motile cilium"/>
    <property type="evidence" value="ECO:0007669"/>
    <property type="project" value="UniProtKB-SubCell"/>
</dbReference>
<proteinExistence type="inferred from homology"/>
<dbReference type="OrthoDB" id="10264376at2759"/>
<name>V6LAZ7_9EUKA</name>
<evidence type="ECO:0000313" key="9">
    <source>
        <dbReference type="EMBL" id="EST41403.1"/>
    </source>
</evidence>
<gene>
    <name evidence="9" type="ORF">SS50377_19120</name>
    <name evidence="10" type="ORF">SS50377_26549</name>
</gene>
<dbReference type="GO" id="GO:0005930">
    <property type="term" value="C:axoneme"/>
    <property type="evidence" value="ECO:0007669"/>
    <property type="project" value="UniProtKB-ARBA"/>
</dbReference>
<keyword evidence="5" id="KW-0677">Repeat</keyword>
<dbReference type="InterPro" id="IPR015943">
    <property type="entry name" value="WD40/YVTN_repeat-like_dom_sf"/>
</dbReference>
<dbReference type="EMBL" id="KI546170">
    <property type="protein sequence ID" value="EST41403.1"/>
    <property type="molecule type" value="Genomic_DNA"/>
</dbReference>
<dbReference type="InterPro" id="IPR050630">
    <property type="entry name" value="WD_repeat_EMAP"/>
</dbReference>
<reference evidence="10" key="2">
    <citation type="submission" date="2020-12" db="EMBL/GenBank/DDBJ databases">
        <title>New Spironucleus salmonicida genome in near-complete chromosomes.</title>
        <authorList>
            <person name="Xu F."/>
            <person name="Kurt Z."/>
            <person name="Jimenez-Gonzalez A."/>
            <person name="Astvaldsson A."/>
            <person name="Andersson J.O."/>
            <person name="Svard S.G."/>
        </authorList>
    </citation>
    <scope>NUCLEOTIDE SEQUENCE</scope>
    <source>
        <strain evidence="10">ATCC 50377</strain>
    </source>
</reference>
<evidence type="ECO:0000256" key="5">
    <source>
        <dbReference type="ARBA" id="ARBA00022737"/>
    </source>
</evidence>
<evidence type="ECO:0000256" key="1">
    <source>
        <dbReference type="ARBA" id="ARBA00004230"/>
    </source>
</evidence>
<evidence type="ECO:0000313" key="10">
    <source>
        <dbReference type="EMBL" id="KAH0572339.1"/>
    </source>
</evidence>
<dbReference type="Pfam" id="PF00400">
    <property type="entry name" value="WD40"/>
    <property type="match status" value="1"/>
</dbReference>
<dbReference type="PANTHER" id="PTHR13720:SF14">
    <property type="entry name" value="CILIA- AND FLAGELLA-ASSOCIATED PROTEIN 52"/>
    <property type="match status" value="1"/>
</dbReference>
<reference evidence="9 10" key="1">
    <citation type="journal article" date="2014" name="PLoS Genet.">
        <title>The Genome of Spironucleus salmonicida Highlights a Fish Pathogen Adapted to Fluctuating Environments.</title>
        <authorList>
            <person name="Xu F."/>
            <person name="Jerlstrom-Hultqvist J."/>
            <person name="Einarsson E."/>
            <person name="Astvaldsson A."/>
            <person name="Svard S.G."/>
            <person name="Andersson J.O."/>
        </authorList>
    </citation>
    <scope>NUCLEOTIDE SEQUENCE</scope>
    <source>
        <strain evidence="10">ATCC 50377</strain>
    </source>
</reference>
<comment type="similarity">
    <text evidence="7">Belongs to the CFAP52 family.</text>
</comment>
<evidence type="ECO:0000256" key="7">
    <source>
        <dbReference type="ARBA" id="ARBA00029456"/>
    </source>
</evidence>
<keyword evidence="6" id="KW-0282">Flagellum</keyword>
<organism evidence="9">
    <name type="scientific">Spironucleus salmonicida</name>
    <dbReference type="NCBI Taxonomy" id="348837"/>
    <lineage>
        <taxon>Eukaryota</taxon>
        <taxon>Metamonada</taxon>
        <taxon>Diplomonadida</taxon>
        <taxon>Hexamitidae</taxon>
        <taxon>Hexamitinae</taxon>
        <taxon>Spironucleus</taxon>
    </lineage>
</organism>
<dbReference type="Proteomes" id="UP000018208">
    <property type="component" value="Unassembled WGS sequence"/>
</dbReference>
<evidence type="ECO:0000256" key="6">
    <source>
        <dbReference type="ARBA" id="ARBA00022846"/>
    </source>
</evidence>
<keyword evidence="4" id="KW-0853">WD repeat</keyword>
<dbReference type="SMART" id="SM00320">
    <property type="entry name" value="WD40"/>
    <property type="match status" value="3"/>
</dbReference>
<dbReference type="VEuPathDB" id="GiardiaDB:SS50377_26549"/>
<comment type="subcellular location">
    <subcellularLocation>
        <location evidence="1">Cell projection</location>
        <location evidence="1">Cilium</location>
        <location evidence="1">Flagellum</location>
    </subcellularLocation>
    <subcellularLocation>
        <location evidence="2">Cytoplasm</location>
    </subcellularLocation>
</comment>
<evidence type="ECO:0000256" key="2">
    <source>
        <dbReference type="ARBA" id="ARBA00004496"/>
    </source>
</evidence>
<evidence type="ECO:0000256" key="3">
    <source>
        <dbReference type="ARBA" id="ARBA00022490"/>
    </source>
</evidence>
<evidence type="ECO:0000313" key="11">
    <source>
        <dbReference type="Proteomes" id="UP000018208"/>
    </source>
</evidence>
<protein>
    <recommendedName>
        <fullName evidence="8">Cilia- and flagella-associated protein 52</fullName>
    </recommendedName>
</protein>
<dbReference type="SUPFAM" id="SSF50998">
    <property type="entry name" value="Quinoprotein alcohol dehydrogenase-like"/>
    <property type="match status" value="1"/>
</dbReference>
<dbReference type="InterPro" id="IPR011047">
    <property type="entry name" value="Quinoprotein_ADH-like_sf"/>
</dbReference>
<keyword evidence="11" id="KW-1185">Reference proteome</keyword>
<dbReference type="Gene3D" id="2.130.10.10">
    <property type="entry name" value="YVTN repeat-like/Quinoprotein amine dehydrogenase"/>
    <property type="match status" value="2"/>
</dbReference>
<accession>V6LAZ7</accession>
<evidence type="ECO:0000256" key="8">
    <source>
        <dbReference type="ARBA" id="ARBA00029552"/>
    </source>
</evidence>
<dbReference type="InterPro" id="IPR001680">
    <property type="entry name" value="WD40_rpt"/>
</dbReference>
<dbReference type="AlphaFoldDB" id="V6LAZ7"/>
<sequence>MDLLYQSALTINSQPLTLHPDALILAAGRNLISISTDSNQRIFPGHTKPISASTASPDGKFLASAQIGAVCIWDYETGVAKQITVPGYVKQLKFSQKSDFLGILLENGGFQVYDMNINKIGQFVSKEAEFIEFYSLSDAPRSSQFCVSADKNRLIIHEIKFDRASLQYLMSTDFIQVPASGIQRDFTCGVVSFPFVYLGTPAGEIAVFNIETQTFRGLLKYFKGKVSSIVILSEVCICATSYDGDIITLQGHDQEFLVASELSIDSNIIFAQNYNDQLIILTSSGTILSIQLETSNSNTFHHQKQTSENLNRFGNQGQLPAQSNYTSSLPHHRKFNEKTVEFENIQQTIFKLVSTSMIILHSFPQSPLTHSALLQTNSGEIIIGGTQTSLIQAWQNGILLAQIRLKSATKSLKVHENLIFTAQQSTLFCLSFDGEFHIQYEIPCGEITSVAVNEKYLAIGCLDGKIFVYQVENGRNIARFTEFSCAIQDMIFDNLIDQIIHVSVIDGYLVSYDVIKQKTLKSRSLGRAGRVFQMQQVDHGRHELVCGCLDNTVKFFDFDVNEAVQVAELPRNCLQNGKMFCGLNGDRIVAGGATMDGDEVLALMREGEEEWEAVDCQLANGVGIIGVLVGKNVYIIGDGGEIMAFEW</sequence>